<reference evidence="5" key="2">
    <citation type="submission" date="2021-04" db="EMBL/GenBank/DDBJ databases">
        <authorList>
            <person name="Karlyshev A.V."/>
        </authorList>
    </citation>
    <scope>NUCLEOTIDE SEQUENCE</scope>
    <source>
        <strain evidence="5">LMG 29479</strain>
    </source>
</reference>
<evidence type="ECO:0000256" key="1">
    <source>
        <dbReference type="ARBA" id="ARBA00006484"/>
    </source>
</evidence>
<reference evidence="6 7" key="1">
    <citation type="journal article" date="2021" name="Microbiol. Resour. Announc.">
        <title>Draft Genome Sequence of Coralloluteibacterium stylophorae LMG 29479T.</title>
        <authorList>
            <person name="Karlyshev A.V."/>
            <person name="Kudryashova E.B."/>
            <person name="Ariskina E.V."/>
            <person name="Conroy A.P."/>
            <person name="Abidueva E.Y."/>
        </authorList>
    </citation>
    <scope>NUCLEOTIDE SEQUENCE [LARGE SCALE GENOMIC DNA]</scope>
    <source>
        <strain evidence="6 7">LMG 29479</strain>
    </source>
</reference>
<dbReference type="EMBL" id="JAGQFT010000004">
    <property type="protein sequence ID" value="MBR0561171.1"/>
    <property type="molecule type" value="Genomic_DNA"/>
</dbReference>
<comment type="similarity">
    <text evidence="1">Belongs to the short-chain dehydrogenases/reductases (SDR) family.</text>
</comment>
<dbReference type="PRINTS" id="PR00081">
    <property type="entry name" value="GDHRDH"/>
</dbReference>
<dbReference type="EMBL" id="JAGQFT020000001">
    <property type="protein sequence ID" value="MBS7455542.1"/>
    <property type="molecule type" value="Genomic_DNA"/>
</dbReference>
<dbReference type="GO" id="GO:0016491">
    <property type="term" value="F:oxidoreductase activity"/>
    <property type="evidence" value="ECO:0007669"/>
    <property type="project" value="UniProtKB-KW"/>
</dbReference>
<keyword evidence="2" id="KW-0560">Oxidoreductase</keyword>
<dbReference type="SMART" id="SM00822">
    <property type="entry name" value="PKS_KR"/>
    <property type="match status" value="1"/>
</dbReference>
<dbReference type="AlphaFoldDB" id="A0A8J8AW50"/>
<evidence type="ECO:0000313" key="7">
    <source>
        <dbReference type="Proteomes" id="UP000675747"/>
    </source>
</evidence>
<evidence type="ECO:0000256" key="2">
    <source>
        <dbReference type="ARBA" id="ARBA00023002"/>
    </source>
</evidence>
<evidence type="ECO:0000313" key="6">
    <source>
        <dbReference type="EMBL" id="MBS7455542.1"/>
    </source>
</evidence>
<keyword evidence="7" id="KW-1185">Reference proteome</keyword>
<organism evidence="5">
    <name type="scientific">Coralloluteibacterium stylophorae</name>
    <dbReference type="NCBI Taxonomy" id="1776034"/>
    <lineage>
        <taxon>Bacteria</taxon>
        <taxon>Pseudomonadati</taxon>
        <taxon>Pseudomonadota</taxon>
        <taxon>Gammaproteobacteria</taxon>
        <taxon>Lysobacterales</taxon>
        <taxon>Lysobacteraceae</taxon>
        <taxon>Coralloluteibacterium</taxon>
    </lineage>
</organism>
<accession>A0A8J8AW50</accession>
<dbReference type="Proteomes" id="UP000675747">
    <property type="component" value="Unassembled WGS sequence"/>
</dbReference>
<evidence type="ECO:0000256" key="3">
    <source>
        <dbReference type="ARBA" id="ARBA00023027"/>
    </source>
</evidence>
<gene>
    <name evidence="6" type="ORF">KB893_000125</name>
    <name evidence="5" type="ORF">KB893_01350</name>
</gene>
<dbReference type="SUPFAM" id="SSF51735">
    <property type="entry name" value="NAD(P)-binding Rossmann-fold domains"/>
    <property type="match status" value="1"/>
</dbReference>
<dbReference type="CDD" id="cd05233">
    <property type="entry name" value="SDR_c"/>
    <property type="match status" value="1"/>
</dbReference>
<dbReference type="PANTHER" id="PTHR24321">
    <property type="entry name" value="DEHYDROGENASES, SHORT CHAIN"/>
    <property type="match status" value="1"/>
</dbReference>
<dbReference type="Pfam" id="PF13561">
    <property type="entry name" value="adh_short_C2"/>
    <property type="match status" value="1"/>
</dbReference>
<dbReference type="InterPro" id="IPR036291">
    <property type="entry name" value="NAD(P)-bd_dom_sf"/>
</dbReference>
<dbReference type="NCBIfam" id="NF005559">
    <property type="entry name" value="PRK07231.1"/>
    <property type="match status" value="1"/>
</dbReference>
<feature type="domain" description="Ketoreductase" evidence="4">
    <location>
        <begin position="6"/>
        <end position="182"/>
    </location>
</feature>
<dbReference type="FunFam" id="3.40.50.720:FF:000084">
    <property type="entry name" value="Short-chain dehydrogenase reductase"/>
    <property type="match status" value="1"/>
</dbReference>
<proteinExistence type="inferred from homology"/>
<sequence length="255" mass="26525">MRFNDKVVIVTGAASGIGRATAERFSAEGARVVLADIDAGALEEVAKGLPAERTLARTTDVSKQEDVEALVGAAVERFGRLDVIHNNAGILVEGTIADTSAADWHRAMATNVDGMFFGAKAALPHLRRSRGCIVNTASVSGLGGDVGMAAYNANKGAIVNLTRAMAIDHGREGVRVNAVAPSLTRTGMTTDIVSDAKTVDAFTDRIPMNRYGEPEDVAKVVLFLASDDAGFVNGAIVPVDGGLSAANGQPLYETE</sequence>
<dbReference type="PANTHER" id="PTHR24321:SF8">
    <property type="entry name" value="ESTRADIOL 17-BETA-DEHYDROGENASE 8-RELATED"/>
    <property type="match status" value="1"/>
</dbReference>
<name>A0A8J8AW50_9GAMM</name>
<protein>
    <submittedName>
        <fullName evidence="5">SDR family oxidoreductase</fullName>
    </submittedName>
</protein>
<dbReference type="Gene3D" id="3.40.50.720">
    <property type="entry name" value="NAD(P)-binding Rossmann-like Domain"/>
    <property type="match status" value="1"/>
</dbReference>
<dbReference type="RefSeq" id="WP_211925137.1">
    <property type="nucleotide sequence ID" value="NZ_JAGQFT020000001.1"/>
</dbReference>
<dbReference type="InterPro" id="IPR002347">
    <property type="entry name" value="SDR_fam"/>
</dbReference>
<keyword evidence="3" id="KW-0520">NAD</keyword>
<evidence type="ECO:0000259" key="4">
    <source>
        <dbReference type="SMART" id="SM00822"/>
    </source>
</evidence>
<dbReference type="InterPro" id="IPR057326">
    <property type="entry name" value="KR_dom"/>
</dbReference>
<comment type="caution">
    <text evidence="5">The sequence shown here is derived from an EMBL/GenBank/DDBJ whole genome shotgun (WGS) entry which is preliminary data.</text>
</comment>
<dbReference type="PRINTS" id="PR00080">
    <property type="entry name" value="SDRFAMILY"/>
</dbReference>
<evidence type="ECO:0000313" key="5">
    <source>
        <dbReference type="EMBL" id="MBR0561171.1"/>
    </source>
</evidence>